<dbReference type="GO" id="GO:0005524">
    <property type="term" value="F:ATP binding"/>
    <property type="evidence" value="ECO:0007669"/>
    <property type="project" value="UniProtKB-KW"/>
</dbReference>
<dbReference type="GO" id="GO:0043139">
    <property type="term" value="F:5'-3' DNA helicase activity"/>
    <property type="evidence" value="ECO:0007669"/>
    <property type="project" value="UniProtKB-EC"/>
</dbReference>
<comment type="catalytic activity">
    <reaction evidence="1">
        <text>ATP + H2O = ADP + phosphate + H(+)</text>
        <dbReference type="Rhea" id="RHEA:13065"/>
        <dbReference type="ChEBI" id="CHEBI:15377"/>
        <dbReference type="ChEBI" id="CHEBI:15378"/>
        <dbReference type="ChEBI" id="CHEBI:30616"/>
        <dbReference type="ChEBI" id="CHEBI:43474"/>
        <dbReference type="ChEBI" id="CHEBI:456216"/>
        <dbReference type="EC" id="5.6.2.3"/>
    </reaction>
</comment>
<keyword evidence="1" id="KW-0227">DNA damage</keyword>
<comment type="caution">
    <text evidence="3">The sequence shown here is derived from an EMBL/GenBank/DDBJ whole genome shotgun (WGS) entry which is preliminary data.</text>
</comment>
<gene>
    <name evidence="3" type="ORF">GPM918_LOCUS43519</name>
    <name evidence="4" type="ORF">SRO942_LOCUS45031</name>
</gene>
<evidence type="ECO:0000313" key="3">
    <source>
        <dbReference type="EMBL" id="CAF1617389.1"/>
    </source>
</evidence>
<keyword evidence="1" id="KW-0233">DNA recombination</keyword>
<proteinExistence type="inferred from homology"/>
<keyword evidence="5" id="KW-1185">Reference proteome</keyword>
<evidence type="ECO:0000313" key="4">
    <source>
        <dbReference type="EMBL" id="CAF4505182.1"/>
    </source>
</evidence>
<dbReference type="GO" id="GO:0016787">
    <property type="term" value="F:hydrolase activity"/>
    <property type="evidence" value="ECO:0007669"/>
    <property type="project" value="UniProtKB-KW"/>
</dbReference>
<dbReference type="EMBL" id="CAJOBC010106736">
    <property type="protein sequence ID" value="CAF4505182.1"/>
    <property type="molecule type" value="Genomic_DNA"/>
</dbReference>
<evidence type="ECO:0000259" key="2">
    <source>
        <dbReference type="Pfam" id="PF05970"/>
    </source>
</evidence>
<dbReference type="OrthoDB" id="272985at2759"/>
<feature type="domain" description="DNA helicase Pif1-like DEAD-box helicase" evidence="2">
    <location>
        <begin position="1"/>
        <end position="64"/>
    </location>
</feature>
<dbReference type="Proteomes" id="UP000681722">
    <property type="component" value="Unassembled WGS sequence"/>
</dbReference>
<comment type="cofactor">
    <cofactor evidence="1">
        <name>Mg(2+)</name>
        <dbReference type="ChEBI" id="CHEBI:18420"/>
    </cofactor>
</comment>
<reference evidence="3" key="1">
    <citation type="submission" date="2021-02" db="EMBL/GenBank/DDBJ databases">
        <authorList>
            <person name="Nowell W R."/>
        </authorList>
    </citation>
    <scope>NUCLEOTIDE SEQUENCE</scope>
</reference>
<dbReference type="GO" id="GO:0006281">
    <property type="term" value="P:DNA repair"/>
    <property type="evidence" value="ECO:0007669"/>
    <property type="project" value="UniProtKB-KW"/>
</dbReference>
<organism evidence="3 5">
    <name type="scientific">Didymodactylos carnosus</name>
    <dbReference type="NCBI Taxonomy" id="1234261"/>
    <lineage>
        <taxon>Eukaryota</taxon>
        <taxon>Metazoa</taxon>
        <taxon>Spiralia</taxon>
        <taxon>Gnathifera</taxon>
        <taxon>Rotifera</taxon>
        <taxon>Eurotatoria</taxon>
        <taxon>Bdelloidea</taxon>
        <taxon>Philodinida</taxon>
        <taxon>Philodinidae</taxon>
        <taxon>Didymodactylos</taxon>
    </lineage>
</organism>
<dbReference type="GO" id="GO:0006310">
    <property type="term" value="P:DNA recombination"/>
    <property type="evidence" value="ECO:0007669"/>
    <property type="project" value="UniProtKB-KW"/>
</dbReference>
<dbReference type="Pfam" id="PF05970">
    <property type="entry name" value="PIF1"/>
    <property type="match status" value="1"/>
</dbReference>
<dbReference type="EC" id="5.6.2.3" evidence="1"/>
<dbReference type="InterPro" id="IPR010285">
    <property type="entry name" value="DNA_helicase_pif1-like_DEAD"/>
</dbReference>
<evidence type="ECO:0000256" key="1">
    <source>
        <dbReference type="RuleBase" id="RU363044"/>
    </source>
</evidence>
<keyword evidence="1" id="KW-0234">DNA repair</keyword>
<dbReference type="PANTHER" id="PTHR10492:SF57">
    <property type="entry name" value="ATP-DEPENDENT DNA HELICASE"/>
    <property type="match status" value="1"/>
</dbReference>
<keyword evidence="1" id="KW-0347">Helicase</keyword>
<dbReference type="PANTHER" id="PTHR10492">
    <property type="match status" value="1"/>
</dbReference>
<keyword evidence="1" id="KW-0547">Nucleotide-binding</keyword>
<name>A0A816C3J0_9BILA</name>
<dbReference type="EMBL" id="CAJNOQ010039722">
    <property type="protein sequence ID" value="CAF1617389.1"/>
    <property type="molecule type" value="Genomic_DNA"/>
</dbReference>
<comment type="similarity">
    <text evidence="1">Belongs to the helicase family.</text>
</comment>
<accession>A0A816C3J0</accession>
<evidence type="ECO:0000313" key="5">
    <source>
        <dbReference type="Proteomes" id="UP000663829"/>
    </source>
</evidence>
<protein>
    <recommendedName>
        <fullName evidence="1">ATP-dependent DNA helicase</fullName>
        <ecNumber evidence="1">5.6.2.3</ecNumber>
    </recommendedName>
</protein>
<sequence>MSHRQALEALDRTLQDLRGNGKHMCGVVVLLAGDFRQTLPVIPKETMADEIKACLKSSSLWKHVIPPGRGGALPFLYSTEEQCISEHPEPFQRSQMAM</sequence>
<keyword evidence="1" id="KW-0378">Hydrolase</keyword>
<dbReference type="GO" id="GO:0000723">
    <property type="term" value="P:telomere maintenance"/>
    <property type="evidence" value="ECO:0007669"/>
    <property type="project" value="InterPro"/>
</dbReference>
<keyword evidence="1" id="KW-0067">ATP-binding</keyword>
<dbReference type="AlphaFoldDB" id="A0A816C3J0"/>
<dbReference type="Proteomes" id="UP000663829">
    <property type="component" value="Unassembled WGS sequence"/>
</dbReference>